<accession>A0A2P5BFV1</accession>
<sequence>MVLGSSEKETKEIVGEKEREMRSLRGRGIFSLSLVSAVSYGLSLSGARFGQIAVLSGWLVPYAHLLKIALNALSGSEAVSCFLLYSGGRPLGLPTLSCRGKNWTGPSLSREWVPQLPSFSYLMDSYPSSGEIISPFFQFEGYTWLPLANAEARDSMSQNFLNFEVPAVRSSLLSPFLEKLFGSPSIKARLLLFRSYPEQWPQIKIRNYAPSRLGVGFAKEIAMPSRRSHGSPPYQFFITCVLTWRWSFMLTNSPSSPKRVPTLPFTFNCSRDVTFSRACRDQTSNGTPTLGYTSLEGHGAPLGLMESNSKFPQFSCRVSARTAQRPGRDRHLRIFWDCWHIQAALNPQVMNMMSRMDSYIPFPLDTWVITKHLRSRLNASALN</sequence>
<gene>
    <name evidence="1" type="ORF">PanWU01x14_242810</name>
</gene>
<comment type="caution">
    <text evidence="1">The sequence shown here is derived from an EMBL/GenBank/DDBJ whole genome shotgun (WGS) entry which is preliminary data.</text>
</comment>
<protein>
    <submittedName>
        <fullName evidence="1">Uncharacterized protein</fullName>
    </submittedName>
</protein>
<reference evidence="2" key="1">
    <citation type="submission" date="2016-06" db="EMBL/GenBank/DDBJ databases">
        <title>Parallel loss of symbiosis genes in relatives of nitrogen-fixing non-legume Parasponia.</title>
        <authorList>
            <person name="Van Velzen R."/>
            <person name="Holmer R."/>
            <person name="Bu F."/>
            <person name="Rutten L."/>
            <person name="Van Zeijl A."/>
            <person name="Liu W."/>
            <person name="Santuari L."/>
            <person name="Cao Q."/>
            <person name="Sharma T."/>
            <person name="Shen D."/>
            <person name="Roswanjaya Y."/>
            <person name="Wardhani T."/>
            <person name="Kalhor M.S."/>
            <person name="Jansen J."/>
            <person name="Van den Hoogen J."/>
            <person name="Gungor B."/>
            <person name="Hartog M."/>
            <person name="Hontelez J."/>
            <person name="Verver J."/>
            <person name="Yang W.-C."/>
            <person name="Schijlen E."/>
            <person name="Repin R."/>
            <person name="Schilthuizen M."/>
            <person name="Schranz E."/>
            <person name="Heidstra R."/>
            <person name="Miyata K."/>
            <person name="Fedorova E."/>
            <person name="Kohlen W."/>
            <person name="Bisseling T."/>
            <person name="Smit S."/>
            <person name="Geurts R."/>
        </authorList>
    </citation>
    <scope>NUCLEOTIDE SEQUENCE [LARGE SCALE GENOMIC DNA]</scope>
    <source>
        <strain evidence="2">cv. WU1-14</strain>
    </source>
</reference>
<dbReference type="Proteomes" id="UP000237105">
    <property type="component" value="Unassembled WGS sequence"/>
</dbReference>
<name>A0A2P5BFV1_PARAD</name>
<proteinExistence type="predicted"/>
<evidence type="ECO:0000313" key="1">
    <source>
        <dbReference type="EMBL" id="PON47660.1"/>
    </source>
</evidence>
<keyword evidence="2" id="KW-1185">Reference proteome</keyword>
<organism evidence="1 2">
    <name type="scientific">Parasponia andersonii</name>
    <name type="common">Sponia andersonii</name>
    <dbReference type="NCBI Taxonomy" id="3476"/>
    <lineage>
        <taxon>Eukaryota</taxon>
        <taxon>Viridiplantae</taxon>
        <taxon>Streptophyta</taxon>
        <taxon>Embryophyta</taxon>
        <taxon>Tracheophyta</taxon>
        <taxon>Spermatophyta</taxon>
        <taxon>Magnoliopsida</taxon>
        <taxon>eudicotyledons</taxon>
        <taxon>Gunneridae</taxon>
        <taxon>Pentapetalae</taxon>
        <taxon>rosids</taxon>
        <taxon>fabids</taxon>
        <taxon>Rosales</taxon>
        <taxon>Cannabaceae</taxon>
        <taxon>Parasponia</taxon>
    </lineage>
</organism>
<dbReference type="EMBL" id="JXTB01000291">
    <property type="protein sequence ID" value="PON47660.1"/>
    <property type="molecule type" value="Genomic_DNA"/>
</dbReference>
<evidence type="ECO:0000313" key="2">
    <source>
        <dbReference type="Proteomes" id="UP000237105"/>
    </source>
</evidence>
<dbReference type="AlphaFoldDB" id="A0A2P5BFV1"/>